<evidence type="ECO:0000313" key="13">
    <source>
        <dbReference type="Proteomes" id="UP001583177"/>
    </source>
</evidence>
<reference evidence="12 13" key="1">
    <citation type="journal article" date="2024" name="IMA Fungus">
        <title>IMA Genome - F19 : A genome assembly and annotation guide to empower mycologists, including annotated draft genome sequences of Ceratocystis pirilliformis, Diaporthe australafricana, Fusarium ophioides, Paecilomyces lecythidis, and Sporothrix stenoceras.</title>
        <authorList>
            <person name="Aylward J."/>
            <person name="Wilson A.M."/>
            <person name="Visagie C.M."/>
            <person name="Spraker J."/>
            <person name="Barnes I."/>
            <person name="Buitendag C."/>
            <person name="Ceriani C."/>
            <person name="Del Mar Angel L."/>
            <person name="du Plessis D."/>
            <person name="Fuchs T."/>
            <person name="Gasser K."/>
            <person name="Kramer D."/>
            <person name="Li W."/>
            <person name="Munsamy K."/>
            <person name="Piso A."/>
            <person name="Price J.L."/>
            <person name="Sonnekus B."/>
            <person name="Thomas C."/>
            <person name="van der Nest A."/>
            <person name="van Dijk A."/>
            <person name="van Heerden A."/>
            <person name="van Vuuren N."/>
            <person name="Yilmaz N."/>
            <person name="Duong T.A."/>
            <person name="van der Merwe N.A."/>
            <person name="Wingfield M.J."/>
            <person name="Wingfield B.D."/>
        </authorList>
    </citation>
    <scope>NUCLEOTIDE SEQUENCE [LARGE SCALE GENOMIC DNA]</scope>
    <source>
        <strain evidence="12 13">CMW 18300</strain>
    </source>
</reference>
<organism evidence="12 13">
    <name type="scientific">Diaporthe australafricana</name>
    <dbReference type="NCBI Taxonomy" id="127596"/>
    <lineage>
        <taxon>Eukaryota</taxon>
        <taxon>Fungi</taxon>
        <taxon>Dikarya</taxon>
        <taxon>Ascomycota</taxon>
        <taxon>Pezizomycotina</taxon>
        <taxon>Sordariomycetes</taxon>
        <taxon>Sordariomycetidae</taxon>
        <taxon>Diaporthales</taxon>
        <taxon>Diaporthaceae</taxon>
        <taxon>Diaporthe</taxon>
    </lineage>
</organism>
<evidence type="ECO:0000256" key="9">
    <source>
        <dbReference type="SAM" id="Phobius"/>
    </source>
</evidence>
<keyword evidence="7" id="KW-0449">Lipoprotein</keyword>
<evidence type="ECO:0000256" key="4">
    <source>
        <dbReference type="ARBA" id="ARBA00022729"/>
    </source>
</evidence>
<evidence type="ECO:0000256" key="8">
    <source>
        <dbReference type="SAM" id="MobiDB-lite"/>
    </source>
</evidence>
<feature type="domain" description="Copper acquisition factor BIM1-like" evidence="11">
    <location>
        <begin position="15"/>
        <end position="152"/>
    </location>
</feature>
<comment type="subcellular location">
    <subcellularLocation>
        <location evidence="1">Cell membrane</location>
        <topology evidence="1">Lipid-anchor</topology>
        <topology evidence="1">GPI-anchor</topology>
    </subcellularLocation>
</comment>
<dbReference type="CDD" id="cd21176">
    <property type="entry name" value="LPMO_auxiliary-like"/>
    <property type="match status" value="1"/>
</dbReference>
<feature type="compositionally biased region" description="Low complexity" evidence="8">
    <location>
        <begin position="173"/>
        <end position="190"/>
    </location>
</feature>
<comment type="caution">
    <text evidence="12">The sequence shown here is derived from an EMBL/GenBank/DDBJ whole genome shotgun (WGS) entry which is preliminary data.</text>
</comment>
<keyword evidence="6" id="KW-0325">Glycoprotein</keyword>
<keyword evidence="9" id="KW-1133">Transmembrane helix</keyword>
<accession>A0ABR3XF38</accession>
<feature type="transmembrane region" description="Helical" evidence="9">
    <location>
        <begin position="197"/>
        <end position="222"/>
    </location>
</feature>
<keyword evidence="9" id="KW-0812">Transmembrane</keyword>
<dbReference type="Pfam" id="PF20238">
    <property type="entry name" value="BIM1-like_dom"/>
    <property type="match status" value="1"/>
</dbReference>
<evidence type="ECO:0000256" key="10">
    <source>
        <dbReference type="SAM" id="SignalP"/>
    </source>
</evidence>
<evidence type="ECO:0000256" key="1">
    <source>
        <dbReference type="ARBA" id="ARBA00004609"/>
    </source>
</evidence>
<evidence type="ECO:0000256" key="7">
    <source>
        <dbReference type="ARBA" id="ARBA00023288"/>
    </source>
</evidence>
<feature type="signal peptide" evidence="10">
    <location>
        <begin position="1"/>
        <end position="15"/>
    </location>
</feature>
<dbReference type="PANTHER" id="PTHR34992:SF1">
    <property type="entry name" value="COPPER ACQUISITION FACTOR BIM1-LIKE DOMAIN-CONTAINING PROTEIN"/>
    <property type="match status" value="1"/>
</dbReference>
<keyword evidence="3" id="KW-0336">GPI-anchor</keyword>
<dbReference type="Proteomes" id="UP001583177">
    <property type="component" value="Unassembled WGS sequence"/>
</dbReference>
<evidence type="ECO:0000256" key="5">
    <source>
        <dbReference type="ARBA" id="ARBA00023136"/>
    </source>
</evidence>
<gene>
    <name evidence="12" type="ORF">Daus18300_003598</name>
</gene>
<evidence type="ECO:0000256" key="3">
    <source>
        <dbReference type="ARBA" id="ARBA00022622"/>
    </source>
</evidence>
<name>A0ABR3XF38_9PEZI</name>
<evidence type="ECO:0000256" key="6">
    <source>
        <dbReference type="ARBA" id="ARBA00023180"/>
    </source>
</evidence>
<keyword evidence="13" id="KW-1185">Reference proteome</keyword>
<proteinExistence type="predicted"/>
<protein>
    <recommendedName>
        <fullName evidence="11">Copper acquisition factor BIM1-like domain-containing protein</fullName>
    </recommendedName>
</protein>
<feature type="chain" id="PRO_5047049778" description="Copper acquisition factor BIM1-like domain-containing protein" evidence="10">
    <location>
        <begin position="16"/>
        <end position="223"/>
    </location>
</feature>
<keyword evidence="4 10" id="KW-0732">Signal</keyword>
<dbReference type="PANTHER" id="PTHR34992">
    <property type="entry name" value="HYPHAL ANASTAMOSIS-7 PROTEIN"/>
    <property type="match status" value="1"/>
</dbReference>
<keyword evidence="2" id="KW-1003">Cell membrane</keyword>
<evidence type="ECO:0000259" key="11">
    <source>
        <dbReference type="Pfam" id="PF20238"/>
    </source>
</evidence>
<feature type="region of interest" description="Disordered" evidence="8">
    <location>
        <begin position="171"/>
        <end position="190"/>
    </location>
</feature>
<keyword evidence="5 9" id="KW-0472">Membrane</keyword>
<dbReference type="EMBL" id="JAWRVE010000023">
    <property type="protein sequence ID" value="KAL1874234.1"/>
    <property type="molecule type" value="Genomic_DNA"/>
</dbReference>
<evidence type="ECO:0000256" key="2">
    <source>
        <dbReference type="ARBA" id="ARBA00022475"/>
    </source>
</evidence>
<dbReference type="InterPro" id="IPR046936">
    <property type="entry name" value="BIM1-like"/>
</dbReference>
<sequence>MASLRLLLLPTLAAAHFTLNAPAAVGPFDEDTESTDPCGGVTLDFSKDNVTDFHVGGEPIDLFLGHPTAGWLVRGTLDQTAASNWSQLYPIFTQTGLGDYCVEAVAAPESWVGQKGVLGLVANAPDGLLYQCATVNFVSGSGTRTSDCNNGSSVTAAFSTDASLSALVQTDHSTTNGTSTASSSSNSSSSKSMAAGLAPSVSGMAGSFAAVVVAGLFGAGLLL</sequence>
<dbReference type="InterPro" id="IPR046530">
    <property type="entry name" value="BIM1-like_dom"/>
</dbReference>
<evidence type="ECO:0000313" key="12">
    <source>
        <dbReference type="EMBL" id="KAL1874234.1"/>
    </source>
</evidence>